<sequence>MVRAAFYNKTLVNLLKADAPTANTLHVPTGDVLPIFEAANRYRADGDSVVLIAGERYGTGSSRDWAAKGQRLLGIRAVLAVSFERIHRSNLIGMGILPLRLIVGARSFSGNPYDGHTLAEQLEQTRILLENVPGEPKPKTVLADLGFRGVDAELGPVQLIHRGKHKTLTNPQRRWLKRRQAIEPIIGHLKQDHGMRPCWLKGQSGDALHAVLCATGYNLRWLLRAIVRLGLTAVFLCSPGCAASSRTPHYRPFNPSGVRSRVRPDIQSQLRIALPGEFCRTD</sequence>
<feature type="domain" description="Transposase DDE" evidence="2">
    <location>
        <begin position="165"/>
        <end position="222"/>
    </location>
</feature>
<dbReference type="Gene3D" id="3.20.19.10">
    <property type="entry name" value="Aconitase, domain 4"/>
    <property type="match status" value="1"/>
</dbReference>
<dbReference type="InterPro" id="IPR015928">
    <property type="entry name" value="Aconitase/3IPM_dehydase_swvl"/>
</dbReference>
<dbReference type="PANTHER" id="PTHR33803:SF3">
    <property type="entry name" value="BLL1974 PROTEIN"/>
    <property type="match status" value="1"/>
</dbReference>
<comment type="caution">
    <text evidence="3">The sequence shown here is derived from an EMBL/GenBank/DDBJ whole genome shotgun (WGS) entry which is preliminary data.</text>
</comment>
<dbReference type="Proteomes" id="UP000195221">
    <property type="component" value="Unassembled WGS sequence"/>
</dbReference>
<dbReference type="PANTHER" id="PTHR33803">
    <property type="entry name" value="IS1478 TRANSPOSASE"/>
    <property type="match status" value="1"/>
</dbReference>
<feature type="domain" description="Aconitase A/isopropylmalate dehydratase small subunit swivel" evidence="1">
    <location>
        <begin position="2"/>
        <end position="101"/>
    </location>
</feature>
<name>A0A242M5N0_CABSO</name>
<reference evidence="3 4" key="1">
    <citation type="submission" date="2017-03" db="EMBL/GenBank/DDBJ databases">
        <title>Genome analysis of strain PAMC 26577.</title>
        <authorList>
            <person name="Oh H.-M."/>
            <person name="Yang J.-A."/>
        </authorList>
    </citation>
    <scope>NUCLEOTIDE SEQUENCE [LARGE SCALE GENOMIC DNA]</scope>
    <source>
        <strain evidence="3 4">PAMC 26577</strain>
    </source>
</reference>
<proteinExistence type="predicted"/>
<dbReference type="InterPro" id="IPR000573">
    <property type="entry name" value="AconitaseA/IPMdHydase_ssu_swvl"/>
</dbReference>
<dbReference type="InterPro" id="IPR025668">
    <property type="entry name" value="Tnp_DDE_dom"/>
</dbReference>
<evidence type="ECO:0000259" key="1">
    <source>
        <dbReference type="Pfam" id="PF00694"/>
    </source>
</evidence>
<evidence type="ECO:0000313" key="4">
    <source>
        <dbReference type="Proteomes" id="UP000195221"/>
    </source>
</evidence>
<organism evidence="3 4">
    <name type="scientific">Caballeronia sordidicola</name>
    <name type="common">Burkholderia sordidicola</name>
    <dbReference type="NCBI Taxonomy" id="196367"/>
    <lineage>
        <taxon>Bacteria</taxon>
        <taxon>Pseudomonadati</taxon>
        <taxon>Pseudomonadota</taxon>
        <taxon>Betaproteobacteria</taxon>
        <taxon>Burkholderiales</taxon>
        <taxon>Burkholderiaceae</taxon>
        <taxon>Caballeronia</taxon>
    </lineage>
</organism>
<dbReference type="AlphaFoldDB" id="A0A242M5N0"/>
<dbReference type="Pfam" id="PF00694">
    <property type="entry name" value="Aconitase_C"/>
    <property type="match status" value="1"/>
</dbReference>
<evidence type="ECO:0000313" key="3">
    <source>
        <dbReference type="EMBL" id="OTP66402.1"/>
    </source>
</evidence>
<dbReference type="Pfam" id="PF13751">
    <property type="entry name" value="DDE_Tnp_1_6"/>
    <property type="match status" value="1"/>
</dbReference>
<dbReference type="EMBL" id="NBTZ01000161">
    <property type="protein sequence ID" value="OTP66402.1"/>
    <property type="molecule type" value="Genomic_DNA"/>
</dbReference>
<protein>
    <submittedName>
        <fullName evidence="3">Aconitate hydratase</fullName>
    </submittedName>
</protein>
<gene>
    <name evidence="3" type="ORF">PAMC26577_38095</name>
</gene>
<dbReference type="SUPFAM" id="SSF52016">
    <property type="entry name" value="LeuD/IlvD-like"/>
    <property type="match status" value="1"/>
</dbReference>
<evidence type="ECO:0000259" key="2">
    <source>
        <dbReference type="Pfam" id="PF13751"/>
    </source>
</evidence>
<accession>A0A242M5N0</accession>